<evidence type="ECO:0000259" key="1">
    <source>
        <dbReference type="Pfam" id="PF12728"/>
    </source>
</evidence>
<dbReference type="Proteomes" id="UP000287502">
    <property type="component" value="Chromosome"/>
</dbReference>
<dbReference type="AlphaFoldDB" id="A0A3R6AXI4"/>
<proteinExistence type="predicted"/>
<dbReference type="RefSeq" id="WP_128466044.1">
    <property type="nucleotide sequence ID" value="NZ_CP035108.1"/>
</dbReference>
<keyword evidence="2" id="KW-0238">DNA-binding</keyword>
<feature type="domain" description="Helix-turn-helix" evidence="1">
    <location>
        <begin position="22"/>
        <end position="71"/>
    </location>
</feature>
<dbReference type="GO" id="GO:0003677">
    <property type="term" value="F:DNA binding"/>
    <property type="evidence" value="ECO:0007669"/>
    <property type="project" value="UniProtKB-KW"/>
</dbReference>
<evidence type="ECO:0000313" key="2">
    <source>
        <dbReference type="EMBL" id="QAR32757.1"/>
    </source>
</evidence>
<gene>
    <name evidence="2" type="ORF">EP073_04860</name>
</gene>
<sequence>MLFLLIISDKDKKNKEKNMQKYLDIDETAEFLKIKKATIYQMTHMQQIPHIKLGGKLLFDPNDLEKWLEGKKVNVRRHQ</sequence>
<name>A0A3R6AXI4_9BACT</name>
<accession>A0A3R6AXI4</accession>
<dbReference type="EMBL" id="CP035108">
    <property type="protein sequence ID" value="QAR32757.1"/>
    <property type="molecule type" value="Genomic_DNA"/>
</dbReference>
<organism evidence="2 3">
    <name type="scientific">Geovibrio thiophilus</name>
    <dbReference type="NCBI Taxonomy" id="139438"/>
    <lineage>
        <taxon>Bacteria</taxon>
        <taxon>Pseudomonadati</taxon>
        <taxon>Deferribacterota</taxon>
        <taxon>Deferribacteres</taxon>
        <taxon>Deferribacterales</taxon>
        <taxon>Geovibrionaceae</taxon>
        <taxon>Geovibrio</taxon>
    </lineage>
</organism>
<keyword evidence="3" id="KW-1185">Reference proteome</keyword>
<dbReference type="Pfam" id="PF12728">
    <property type="entry name" value="HTH_17"/>
    <property type="match status" value="1"/>
</dbReference>
<dbReference type="InterPro" id="IPR010093">
    <property type="entry name" value="SinI_DNA-bd"/>
</dbReference>
<reference evidence="2 3" key="1">
    <citation type="submission" date="2019-01" db="EMBL/GenBank/DDBJ databases">
        <title>Geovibrio thiophilus DSM 11263, complete genome.</title>
        <authorList>
            <person name="Spring S."/>
            <person name="Bunk B."/>
            <person name="Sproer C."/>
        </authorList>
    </citation>
    <scope>NUCLEOTIDE SEQUENCE [LARGE SCALE GENOMIC DNA]</scope>
    <source>
        <strain evidence="2 3">DSM 11263</strain>
    </source>
</reference>
<protein>
    <submittedName>
        <fullName evidence="2">DNA-binding protein</fullName>
    </submittedName>
</protein>
<dbReference type="NCBIfam" id="TIGR01764">
    <property type="entry name" value="excise"/>
    <property type="match status" value="1"/>
</dbReference>
<dbReference type="InterPro" id="IPR009061">
    <property type="entry name" value="DNA-bd_dom_put_sf"/>
</dbReference>
<evidence type="ECO:0000313" key="3">
    <source>
        <dbReference type="Proteomes" id="UP000287502"/>
    </source>
</evidence>
<dbReference type="KEGG" id="gtl:EP073_04860"/>
<dbReference type="SUPFAM" id="SSF46955">
    <property type="entry name" value="Putative DNA-binding domain"/>
    <property type="match status" value="1"/>
</dbReference>
<dbReference type="InterPro" id="IPR041657">
    <property type="entry name" value="HTH_17"/>
</dbReference>
<dbReference type="OrthoDB" id="597977at2"/>